<dbReference type="PANTHER" id="PTHR31944">
    <property type="entry name" value="HEME-RESPONSIVE ZINC FINGER TRANSCRIPTION FACTOR HAP1"/>
    <property type="match status" value="1"/>
</dbReference>
<dbReference type="InterPro" id="IPR001138">
    <property type="entry name" value="Zn2Cys6_DnaBD"/>
</dbReference>
<feature type="region of interest" description="Disordered" evidence="7">
    <location>
        <begin position="160"/>
        <end position="212"/>
    </location>
</feature>
<evidence type="ECO:0000256" key="6">
    <source>
        <dbReference type="ARBA" id="ARBA00023242"/>
    </source>
</evidence>
<evidence type="ECO:0000256" key="3">
    <source>
        <dbReference type="ARBA" id="ARBA00023015"/>
    </source>
</evidence>
<reference evidence="9" key="1">
    <citation type="journal article" date="2020" name="Front. Microbiol.">
        <title>Gene regulatory networks of Penicillium echinulatum 2HH and Penicillium oxalicum 114-2 inferred by a computational biology approach.</title>
        <authorList>
            <person name="Lenz A.R."/>
            <person name="Galan-Vasquez E."/>
            <person name="Balbinot E."/>
            <person name="De Abreu F.P."/>
            <person name="De Oliveira N.S."/>
            <person name="Da Rosa L.O."/>
            <person name="De Avila E Silva S."/>
            <person name="Camassola M."/>
            <person name="Dillon A.J.P."/>
            <person name="Perez-Rueda E."/>
        </authorList>
    </citation>
    <scope>NUCLEOTIDE SEQUENCE</scope>
    <source>
        <strain evidence="9">S1M29</strain>
    </source>
</reference>
<dbReference type="GO" id="GO:0000978">
    <property type="term" value="F:RNA polymerase II cis-regulatory region sequence-specific DNA binding"/>
    <property type="evidence" value="ECO:0007669"/>
    <property type="project" value="TreeGrafter"/>
</dbReference>
<keyword evidence="10" id="KW-1185">Reference proteome</keyword>
<evidence type="ECO:0000256" key="4">
    <source>
        <dbReference type="ARBA" id="ARBA00023125"/>
    </source>
</evidence>
<evidence type="ECO:0000313" key="10">
    <source>
        <dbReference type="Proteomes" id="UP000631181"/>
    </source>
</evidence>
<dbReference type="CDD" id="cd00067">
    <property type="entry name" value="GAL4"/>
    <property type="match status" value="1"/>
</dbReference>
<dbReference type="InterPro" id="IPR007219">
    <property type="entry name" value="XnlR_reg_dom"/>
</dbReference>
<evidence type="ECO:0000313" key="9">
    <source>
        <dbReference type="EMBL" id="KAF7717032.1"/>
    </source>
</evidence>
<organism evidence="9 10">
    <name type="scientific">Penicillium ucsense</name>
    <dbReference type="NCBI Taxonomy" id="2839758"/>
    <lineage>
        <taxon>Eukaryota</taxon>
        <taxon>Fungi</taxon>
        <taxon>Dikarya</taxon>
        <taxon>Ascomycota</taxon>
        <taxon>Pezizomycotina</taxon>
        <taxon>Eurotiomycetes</taxon>
        <taxon>Eurotiomycetidae</taxon>
        <taxon>Eurotiales</taxon>
        <taxon>Aspergillaceae</taxon>
        <taxon>Penicillium</taxon>
    </lineage>
</organism>
<dbReference type="OrthoDB" id="4236860at2759"/>
<dbReference type="EMBL" id="WIWV01000032">
    <property type="protein sequence ID" value="KAF7717032.1"/>
    <property type="molecule type" value="Genomic_DNA"/>
</dbReference>
<dbReference type="Gene3D" id="4.10.240.10">
    <property type="entry name" value="Zn(2)-C6 fungal-type DNA-binding domain"/>
    <property type="match status" value="1"/>
</dbReference>
<keyword evidence="5" id="KW-0804">Transcription</keyword>
<dbReference type="PANTHER" id="PTHR31944:SF130">
    <property type="entry name" value="ZN(II)2CYS6 TRANSCRIPTION FACTO (EUROFUNG)"/>
    <property type="match status" value="1"/>
</dbReference>
<dbReference type="GO" id="GO:0005634">
    <property type="term" value="C:nucleus"/>
    <property type="evidence" value="ECO:0007669"/>
    <property type="project" value="TreeGrafter"/>
</dbReference>
<dbReference type="GO" id="GO:0001228">
    <property type="term" value="F:DNA-binding transcription activator activity, RNA polymerase II-specific"/>
    <property type="evidence" value="ECO:0007669"/>
    <property type="project" value="TreeGrafter"/>
</dbReference>
<feature type="region of interest" description="Disordered" evidence="7">
    <location>
        <begin position="124"/>
        <end position="145"/>
    </location>
</feature>
<sequence>MADVESASSTPQADRPRKRRRRTMACTQCRSRKLRCDREYPTCTRCMKSRTPSKCTYEDGFLWQQPTTLTPTSVSTNRTVGASVHASVAPRTEQTGLVNVELTPSLGREPASARSDALLSTVAPNLGPIAHPEGAPEPESRPQGKEKGFLETVLGAPKAAVDQEPYINTDVLHRSRRSGVEETPPLSTRPRRPSADDGSDMDDVLSPSHDLDLSPRIMMRGRDTKTRFSGSGIYANVVAQFPDIRAFAEEIRHANPILSQVRPDLERVIKGLWRRQPLKQAFPDPTIKSLIALLPSRSVVEELIGVYLTYIESLHRIFHVPTFLKELDDFWKMVPNPSPIAAAFVVQLLLVLACAWNLADMTSLQDKSAVPLKCYTAIEWVLHAEKWIENARFRRQEITTLRLQILTIMARNCHGMKRSKAWLATNTLVRQAMLSGYHRDPDQYAQISVFNKEMRRRIWMTIVELDLQVAIDRGMPPAVQPLDYDTLPPLNIDDDEIHQSSSVAPADRPLSDITDSSFQTALGRSLPLRLKVCQLMHSPRISCRYEEIQRLDWELSRHLSQIPRWDHTGASDLVKQHKVALWKAAIETKLAQTLLSIHTPFAIESQREPLFAPSARSRLDSATMILSTQKRLFNTSKPLSLCMLGEWTMQALLSVCQVLHAQGQRNNLSSHPISSLSLLRSLPGLFESLVLLAETALVALEDRFWLVLKGAKDYFFLSTLVALAKAKQWPDQADMYKHQVVERILLFAQALFSRHAGCEHLGKLGMGSFHNNQIANFIANPGMPPLLPSDMNGILPHSHIAVTPPDDFDPFLDVFNWEDMTGMPLGN</sequence>
<evidence type="ECO:0000256" key="5">
    <source>
        <dbReference type="ARBA" id="ARBA00023163"/>
    </source>
</evidence>
<dbReference type="GO" id="GO:0008270">
    <property type="term" value="F:zinc ion binding"/>
    <property type="evidence" value="ECO:0007669"/>
    <property type="project" value="InterPro"/>
</dbReference>
<feature type="domain" description="Zn(2)-C6 fungal-type" evidence="8">
    <location>
        <begin position="25"/>
        <end position="57"/>
    </location>
</feature>
<dbReference type="CDD" id="cd12148">
    <property type="entry name" value="fungal_TF_MHR"/>
    <property type="match status" value="1"/>
</dbReference>
<evidence type="ECO:0000256" key="1">
    <source>
        <dbReference type="ARBA" id="ARBA00022723"/>
    </source>
</evidence>
<dbReference type="PROSITE" id="PS00463">
    <property type="entry name" value="ZN2_CY6_FUNGAL_1"/>
    <property type="match status" value="1"/>
</dbReference>
<accession>A0A8J8WHZ1</accession>
<comment type="caution">
    <text evidence="9">The sequence shown here is derived from an EMBL/GenBank/DDBJ whole genome shotgun (WGS) entry which is preliminary data.</text>
</comment>
<keyword evidence="1" id="KW-0479">Metal-binding</keyword>
<dbReference type="PROSITE" id="PS50048">
    <property type="entry name" value="ZN2_CY6_FUNGAL_2"/>
    <property type="match status" value="1"/>
</dbReference>
<gene>
    <name evidence="9" type="ORF">PECM_004906</name>
</gene>
<dbReference type="SUPFAM" id="SSF57701">
    <property type="entry name" value="Zn2/Cys6 DNA-binding domain"/>
    <property type="match status" value="1"/>
</dbReference>
<dbReference type="AlphaFoldDB" id="A0A8J8WHZ1"/>
<dbReference type="SMART" id="SM00066">
    <property type="entry name" value="GAL4"/>
    <property type="match status" value="1"/>
</dbReference>
<keyword evidence="2" id="KW-0862">Zinc</keyword>
<dbReference type="Pfam" id="PF00172">
    <property type="entry name" value="Zn_clus"/>
    <property type="match status" value="1"/>
</dbReference>
<name>A0A8J8WHZ1_9EURO</name>
<keyword evidence="4" id="KW-0238">DNA-binding</keyword>
<feature type="region of interest" description="Disordered" evidence="7">
    <location>
        <begin position="1"/>
        <end position="23"/>
    </location>
</feature>
<keyword evidence="6" id="KW-0539">Nucleus</keyword>
<dbReference type="Proteomes" id="UP000631181">
    <property type="component" value="Unassembled WGS sequence"/>
</dbReference>
<evidence type="ECO:0000259" key="8">
    <source>
        <dbReference type="PROSITE" id="PS50048"/>
    </source>
</evidence>
<dbReference type="InterPro" id="IPR051430">
    <property type="entry name" value="Fungal_TF_Env_Response"/>
</dbReference>
<protein>
    <submittedName>
        <fullName evidence="9">Fungal Zn(2)-Cys(6) binuclear cluster domain-containing protein</fullName>
    </submittedName>
</protein>
<dbReference type="SMART" id="SM00906">
    <property type="entry name" value="Fungal_trans"/>
    <property type="match status" value="1"/>
</dbReference>
<dbReference type="GO" id="GO:0006351">
    <property type="term" value="P:DNA-templated transcription"/>
    <property type="evidence" value="ECO:0007669"/>
    <property type="project" value="InterPro"/>
</dbReference>
<dbReference type="InterPro" id="IPR036864">
    <property type="entry name" value="Zn2-C6_fun-type_DNA-bd_sf"/>
</dbReference>
<evidence type="ECO:0000256" key="7">
    <source>
        <dbReference type="SAM" id="MobiDB-lite"/>
    </source>
</evidence>
<feature type="compositionally biased region" description="Polar residues" evidence="7">
    <location>
        <begin position="1"/>
        <end position="12"/>
    </location>
</feature>
<keyword evidence="3" id="KW-0805">Transcription regulation</keyword>
<proteinExistence type="predicted"/>
<evidence type="ECO:0000256" key="2">
    <source>
        <dbReference type="ARBA" id="ARBA00022833"/>
    </source>
</evidence>
<dbReference type="Pfam" id="PF04082">
    <property type="entry name" value="Fungal_trans"/>
    <property type="match status" value="1"/>
</dbReference>